<gene>
    <name evidence="1" type="ORF">CEXT_775601</name>
</gene>
<sequence length="126" mass="14432">MTYEYEILLDMRVAPEDNGGGISHLWKQGGSEFSIYVWQGPCVSFVYATDLVFYGIVFHLFTPGTSSYVTIMVLNYPDLYIVVNVRRFMATEDNGGGISRLWKKFNAKKEINKRHFVFVTLNETGI</sequence>
<comment type="caution">
    <text evidence="1">The sequence shown here is derived from an EMBL/GenBank/DDBJ whole genome shotgun (WGS) entry which is preliminary data.</text>
</comment>
<evidence type="ECO:0000313" key="2">
    <source>
        <dbReference type="Proteomes" id="UP001054945"/>
    </source>
</evidence>
<name>A0AAV4R288_CAEEX</name>
<keyword evidence="2" id="KW-1185">Reference proteome</keyword>
<dbReference type="EMBL" id="BPLR01007084">
    <property type="protein sequence ID" value="GIY14435.1"/>
    <property type="molecule type" value="Genomic_DNA"/>
</dbReference>
<protein>
    <submittedName>
        <fullName evidence="1">Uncharacterized protein</fullName>
    </submittedName>
</protein>
<proteinExistence type="predicted"/>
<organism evidence="1 2">
    <name type="scientific">Caerostris extrusa</name>
    <name type="common">Bark spider</name>
    <name type="synonym">Caerostris bankana</name>
    <dbReference type="NCBI Taxonomy" id="172846"/>
    <lineage>
        <taxon>Eukaryota</taxon>
        <taxon>Metazoa</taxon>
        <taxon>Ecdysozoa</taxon>
        <taxon>Arthropoda</taxon>
        <taxon>Chelicerata</taxon>
        <taxon>Arachnida</taxon>
        <taxon>Araneae</taxon>
        <taxon>Araneomorphae</taxon>
        <taxon>Entelegynae</taxon>
        <taxon>Araneoidea</taxon>
        <taxon>Araneidae</taxon>
        <taxon>Caerostris</taxon>
    </lineage>
</organism>
<reference evidence="1 2" key="1">
    <citation type="submission" date="2021-06" db="EMBL/GenBank/DDBJ databases">
        <title>Caerostris extrusa draft genome.</title>
        <authorList>
            <person name="Kono N."/>
            <person name="Arakawa K."/>
        </authorList>
    </citation>
    <scope>NUCLEOTIDE SEQUENCE [LARGE SCALE GENOMIC DNA]</scope>
</reference>
<dbReference type="Proteomes" id="UP001054945">
    <property type="component" value="Unassembled WGS sequence"/>
</dbReference>
<evidence type="ECO:0000313" key="1">
    <source>
        <dbReference type="EMBL" id="GIY14435.1"/>
    </source>
</evidence>
<accession>A0AAV4R288</accession>
<dbReference type="AlphaFoldDB" id="A0AAV4R288"/>